<evidence type="ECO:0000256" key="3">
    <source>
        <dbReference type="ARBA" id="ARBA00023002"/>
    </source>
</evidence>
<evidence type="ECO:0000259" key="6">
    <source>
        <dbReference type="Pfam" id="PF01494"/>
    </source>
</evidence>
<evidence type="ECO:0000256" key="4">
    <source>
        <dbReference type="ARBA" id="ARBA00023033"/>
    </source>
</evidence>
<keyword evidence="2" id="KW-0274">FAD</keyword>
<dbReference type="OMA" id="EGQAMRI"/>
<dbReference type="EMBL" id="KB445552">
    <property type="protein sequence ID" value="EMC99198.1"/>
    <property type="molecule type" value="Genomic_DNA"/>
</dbReference>
<keyword evidence="5" id="KW-1133">Transmembrane helix</keyword>
<dbReference type="Proteomes" id="UP000011761">
    <property type="component" value="Unassembled WGS sequence"/>
</dbReference>
<dbReference type="Pfam" id="PF01494">
    <property type="entry name" value="FAD_binding_3"/>
    <property type="match status" value="1"/>
</dbReference>
<feature type="transmembrane region" description="Helical" evidence="5">
    <location>
        <begin position="405"/>
        <end position="424"/>
    </location>
</feature>
<keyword evidence="8" id="KW-1185">Reference proteome</keyword>
<dbReference type="RefSeq" id="XP_007673596.1">
    <property type="nucleotide sequence ID" value="XM_007675406.1"/>
</dbReference>
<dbReference type="OrthoDB" id="655030at2759"/>
<dbReference type="InterPro" id="IPR036188">
    <property type="entry name" value="FAD/NAD-bd_sf"/>
</dbReference>
<dbReference type="Gene3D" id="3.50.50.60">
    <property type="entry name" value="FAD/NAD(P)-binding domain"/>
    <property type="match status" value="1"/>
</dbReference>
<gene>
    <name evidence="7" type="ORF">BAUCODRAFT_31532</name>
</gene>
<evidence type="ECO:0000313" key="8">
    <source>
        <dbReference type="Proteomes" id="UP000011761"/>
    </source>
</evidence>
<dbReference type="HOGENOM" id="CLU_009665_4_0_1"/>
<feature type="domain" description="FAD-binding" evidence="6">
    <location>
        <begin position="3"/>
        <end position="337"/>
    </location>
</feature>
<organism evidence="7 8">
    <name type="scientific">Baudoinia panamericana (strain UAMH 10762)</name>
    <name type="common">Angels' share fungus</name>
    <name type="synonym">Baudoinia compniacensis (strain UAMH 10762)</name>
    <dbReference type="NCBI Taxonomy" id="717646"/>
    <lineage>
        <taxon>Eukaryota</taxon>
        <taxon>Fungi</taxon>
        <taxon>Dikarya</taxon>
        <taxon>Ascomycota</taxon>
        <taxon>Pezizomycotina</taxon>
        <taxon>Dothideomycetes</taxon>
        <taxon>Dothideomycetidae</taxon>
        <taxon>Mycosphaerellales</taxon>
        <taxon>Teratosphaeriaceae</taxon>
        <taxon>Baudoinia</taxon>
    </lineage>
</organism>
<accession>M2N598</accession>
<dbReference type="KEGG" id="bcom:BAUCODRAFT_31532"/>
<dbReference type="GO" id="GO:0071949">
    <property type="term" value="F:FAD binding"/>
    <property type="evidence" value="ECO:0007669"/>
    <property type="project" value="InterPro"/>
</dbReference>
<dbReference type="eggNOG" id="KOG2614">
    <property type="taxonomic scope" value="Eukaryota"/>
</dbReference>
<evidence type="ECO:0000256" key="2">
    <source>
        <dbReference type="ARBA" id="ARBA00022827"/>
    </source>
</evidence>
<name>M2N598_BAUPA</name>
<dbReference type="AlphaFoldDB" id="M2N598"/>
<proteinExistence type="predicted"/>
<keyword evidence="5" id="KW-0812">Transmembrane</keyword>
<reference evidence="7 8" key="1">
    <citation type="journal article" date="2012" name="PLoS Pathog.">
        <title>Diverse lifestyles and strategies of plant pathogenesis encoded in the genomes of eighteen Dothideomycetes fungi.</title>
        <authorList>
            <person name="Ohm R.A."/>
            <person name="Feau N."/>
            <person name="Henrissat B."/>
            <person name="Schoch C.L."/>
            <person name="Horwitz B.A."/>
            <person name="Barry K.W."/>
            <person name="Condon B.J."/>
            <person name="Copeland A.C."/>
            <person name="Dhillon B."/>
            <person name="Glaser F."/>
            <person name="Hesse C.N."/>
            <person name="Kosti I."/>
            <person name="LaButti K."/>
            <person name="Lindquist E.A."/>
            <person name="Lucas S."/>
            <person name="Salamov A.A."/>
            <person name="Bradshaw R.E."/>
            <person name="Ciuffetti L."/>
            <person name="Hamelin R.C."/>
            <person name="Kema G.H.J."/>
            <person name="Lawrence C."/>
            <person name="Scott J.A."/>
            <person name="Spatafora J.W."/>
            <person name="Turgeon B.G."/>
            <person name="de Wit P.J.G.M."/>
            <person name="Zhong S."/>
            <person name="Goodwin S.B."/>
            <person name="Grigoriev I.V."/>
        </authorList>
    </citation>
    <scope>NUCLEOTIDE SEQUENCE [LARGE SCALE GENOMIC DNA]</scope>
    <source>
        <strain evidence="7 8">UAMH 10762</strain>
    </source>
</reference>
<keyword evidence="4" id="KW-0503">Monooxygenase</keyword>
<sequence>MAIKVAIIGAGPAGCMLARLLHHKQPATTPLDQKVSVMIFEGEESLDFRSQGGTLDLHVKTGQLALREAGLWEEFQKYARYDGEAIKLADKNFVCYVNMGGAKPSSTSSTGRPEIDRPVLRKMLADSLPPNCIRWGKKLTKVDDDLTLHFADGTVEPRFDLVVGADGAWSRVRPLVTDVKPYFSGIGGHSFIIPDAQNSVPELYKAVNRGSLFSWSDGKGIFAQFMGEGCINVATWSLRPADWQKTCGYDVHDAAAVKEACRKDYADWNHTLREFTQIGEDNVVPRDLFMLPIGHKWKHVPGVTLIGDAAHLMTPFAGEGVNLAFADTLDLSRAILSAASLLETDSISELLDSNVQAFEVEMFVRSAKTQQTTYNSLQMMFLTPGSPRFGIEGYLLNILKDEIGLGIWIATPLVYAWFFIFRLIW</sequence>
<evidence type="ECO:0000313" key="7">
    <source>
        <dbReference type="EMBL" id="EMC99198.1"/>
    </source>
</evidence>
<dbReference type="PANTHER" id="PTHR46972">
    <property type="entry name" value="MONOOXYGENASE ASQM-RELATED"/>
    <property type="match status" value="1"/>
</dbReference>
<evidence type="ECO:0000256" key="1">
    <source>
        <dbReference type="ARBA" id="ARBA00022630"/>
    </source>
</evidence>
<protein>
    <recommendedName>
        <fullName evidence="6">FAD-binding domain-containing protein</fullName>
    </recommendedName>
</protein>
<keyword evidence="3" id="KW-0560">Oxidoreductase</keyword>
<dbReference type="PRINTS" id="PR00420">
    <property type="entry name" value="RNGMNOXGNASE"/>
</dbReference>
<dbReference type="PANTHER" id="PTHR46972:SF1">
    <property type="entry name" value="FAD DEPENDENT OXIDOREDUCTASE DOMAIN-CONTAINING PROTEIN"/>
    <property type="match status" value="1"/>
</dbReference>
<dbReference type="SUPFAM" id="SSF51905">
    <property type="entry name" value="FAD/NAD(P)-binding domain"/>
    <property type="match status" value="1"/>
</dbReference>
<dbReference type="GO" id="GO:0004497">
    <property type="term" value="F:monooxygenase activity"/>
    <property type="evidence" value="ECO:0007669"/>
    <property type="project" value="UniProtKB-KW"/>
</dbReference>
<evidence type="ECO:0000256" key="5">
    <source>
        <dbReference type="SAM" id="Phobius"/>
    </source>
</evidence>
<dbReference type="GeneID" id="19111508"/>
<keyword evidence="5" id="KW-0472">Membrane</keyword>
<dbReference type="InterPro" id="IPR002938">
    <property type="entry name" value="FAD-bd"/>
</dbReference>
<keyword evidence="1" id="KW-0285">Flavoprotein</keyword>